<keyword evidence="4 5" id="KW-0472">Membrane</keyword>
<reference evidence="6 7" key="1">
    <citation type="submission" date="2018-05" db="EMBL/GenBank/DDBJ databases">
        <authorList>
            <person name="Lanie J.A."/>
            <person name="Ng W.-L."/>
            <person name="Kazmierczak K.M."/>
            <person name="Andrzejewski T.M."/>
            <person name="Davidsen T.M."/>
            <person name="Wayne K.J."/>
            <person name="Tettelin H."/>
            <person name="Glass J.I."/>
            <person name="Rusch D."/>
            <person name="Podicherti R."/>
            <person name="Tsui H.-C.T."/>
            <person name="Winkler M.E."/>
        </authorList>
    </citation>
    <scope>NUCLEOTIDE SEQUENCE [LARGE SCALE GENOMIC DNA]</scope>
    <source>
        <strain evidence="6 7">BUT-10</strain>
    </source>
</reference>
<proteinExistence type="predicted"/>
<accession>A0A328BC04</accession>
<evidence type="ECO:0000256" key="4">
    <source>
        <dbReference type="ARBA" id="ARBA00023136"/>
    </source>
</evidence>
<evidence type="ECO:0000256" key="5">
    <source>
        <dbReference type="SAM" id="Phobius"/>
    </source>
</evidence>
<dbReference type="AlphaFoldDB" id="A0A328BC04"/>
<dbReference type="GO" id="GO:0016020">
    <property type="term" value="C:membrane"/>
    <property type="evidence" value="ECO:0007669"/>
    <property type="project" value="UniProtKB-SubCell"/>
</dbReference>
<comment type="subcellular location">
    <subcellularLocation>
        <location evidence="1">Membrane</location>
    </subcellularLocation>
</comment>
<evidence type="ECO:0000313" key="6">
    <source>
        <dbReference type="EMBL" id="RAK63324.1"/>
    </source>
</evidence>
<keyword evidence="3 5" id="KW-1133">Transmembrane helix</keyword>
<gene>
    <name evidence="6" type="ORF">DJ019_16475</name>
</gene>
<feature type="transmembrane region" description="Helical" evidence="5">
    <location>
        <begin position="23"/>
        <end position="46"/>
    </location>
</feature>
<dbReference type="Pfam" id="PF09731">
    <property type="entry name" value="Mitofilin"/>
    <property type="match status" value="1"/>
</dbReference>
<evidence type="ECO:0000256" key="1">
    <source>
        <dbReference type="ARBA" id="ARBA00004370"/>
    </source>
</evidence>
<evidence type="ECO:0000256" key="2">
    <source>
        <dbReference type="ARBA" id="ARBA00022692"/>
    </source>
</evidence>
<organism evidence="6 7">
    <name type="scientific">Phenylobacterium kunshanense</name>
    <dbReference type="NCBI Taxonomy" id="1445034"/>
    <lineage>
        <taxon>Bacteria</taxon>
        <taxon>Pseudomonadati</taxon>
        <taxon>Pseudomonadota</taxon>
        <taxon>Alphaproteobacteria</taxon>
        <taxon>Caulobacterales</taxon>
        <taxon>Caulobacteraceae</taxon>
        <taxon>Phenylobacterium</taxon>
    </lineage>
</organism>
<dbReference type="InterPro" id="IPR019133">
    <property type="entry name" value="MIC60"/>
</dbReference>
<dbReference type="RefSeq" id="WP_111277164.1">
    <property type="nucleotide sequence ID" value="NZ_QFYS01000008.1"/>
</dbReference>
<protein>
    <submittedName>
        <fullName evidence="6">Uncharacterized protein</fullName>
    </submittedName>
</protein>
<evidence type="ECO:0000313" key="7">
    <source>
        <dbReference type="Proteomes" id="UP000249524"/>
    </source>
</evidence>
<keyword evidence="2 5" id="KW-0812">Transmembrane</keyword>
<name>A0A328BC04_9CAUL</name>
<sequence>MSTSAPQPDLPKDPAHYRPRAALGGWAMTAFAILCVLAGVGVALFVPRFVGEIRRPVDEAPAATAPIPSAPPPATQAAPQTAAAAAAEDEVARLKARIAVLESQGARTSEAAAAALALAELVDATRSSRPFPRELAALRATAPELPELEALTRLAETGAPSRTALAASFPDYAALAVRKARKPPEGADVGQRLAYAMSKAVTIRRVDETAGAGPDALIARAERALEEGEVIDALKALEGLPPKAQEALAPWRLGAERRAQIDREVSALRARAIRDLQAGGPSA</sequence>
<keyword evidence="7" id="KW-1185">Reference proteome</keyword>
<comment type="caution">
    <text evidence="6">The sequence shown here is derived from an EMBL/GenBank/DDBJ whole genome shotgun (WGS) entry which is preliminary data.</text>
</comment>
<dbReference type="Proteomes" id="UP000249524">
    <property type="component" value="Unassembled WGS sequence"/>
</dbReference>
<dbReference type="EMBL" id="QFYS01000008">
    <property type="protein sequence ID" value="RAK63324.1"/>
    <property type="molecule type" value="Genomic_DNA"/>
</dbReference>
<dbReference type="OrthoDB" id="7193408at2"/>
<evidence type="ECO:0000256" key="3">
    <source>
        <dbReference type="ARBA" id="ARBA00022989"/>
    </source>
</evidence>